<protein>
    <recommendedName>
        <fullName evidence="5">ATPase expression protein 2, mitochondrial</fullName>
    </recommendedName>
</protein>
<dbReference type="EMBL" id="KV453861">
    <property type="protein sequence ID" value="ODV83727.1"/>
    <property type="molecule type" value="Genomic_DNA"/>
</dbReference>
<dbReference type="Pfam" id="PF12921">
    <property type="entry name" value="ATP13"/>
    <property type="match status" value="1"/>
</dbReference>
<evidence type="ECO:0000313" key="9">
    <source>
        <dbReference type="Proteomes" id="UP000094801"/>
    </source>
</evidence>
<keyword evidence="9" id="KW-1185">Reference proteome</keyword>
<name>A0A1E4SW77_9ASCO</name>
<dbReference type="InterPro" id="IPR024319">
    <property type="entry name" value="ATPase_expression_mit"/>
</dbReference>
<evidence type="ECO:0000256" key="4">
    <source>
        <dbReference type="ARBA" id="ARBA00011657"/>
    </source>
</evidence>
<keyword evidence="6" id="KW-0809">Transit peptide</keyword>
<evidence type="ECO:0000313" key="8">
    <source>
        <dbReference type="EMBL" id="ODV83727.1"/>
    </source>
</evidence>
<keyword evidence="7" id="KW-0496">Mitochondrion</keyword>
<comment type="function">
    <text evidence="1">Required for translation of the mitochondrial OLI1 transcript coding for the mitochondrial ATP synthase subunit 9.</text>
</comment>
<comment type="similarity">
    <text evidence="3">Belongs to the AEP2 family.</text>
</comment>
<proteinExistence type="inferred from homology"/>
<evidence type="ECO:0000256" key="3">
    <source>
        <dbReference type="ARBA" id="ARBA00009790"/>
    </source>
</evidence>
<gene>
    <name evidence="8" type="ORF">CANARDRAFT_24703</name>
</gene>
<evidence type="ECO:0000256" key="6">
    <source>
        <dbReference type="ARBA" id="ARBA00022946"/>
    </source>
</evidence>
<evidence type="ECO:0000256" key="7">
    <source>
        <dbReference type="ARBA" id="ARBA00023128"/>
    </source>
</evidence>
<accession>A0A1E4SW77</accession>
<organism evidence="8 9">
    <name type="scientific">[Candida] arabinofermentans NRRL YB-2248</name>
    <dbReference type="NCBI Taxonomy" id="983967"/>
    <lineage>
        <taxon>Eukaryota</taxon>
        <taxon>Fungi</taxon>
        <taxon>Dikarya</taxon>
        <taxon>Ascomycota</taxon>
        <taxon>Saccharomycotina</taxon>
        <taxon>Pichiomycetes</taxon>
        <taxon>Pichiales</taxon>
        <taxon>Pichiaceae</taxon>
        <taxon>Ogataea</taxon>
        <taxon>Ogataea/Candida clade</taxon>
    </lineage>
</organism>
<dbReference type="Proteomes" id="UP000094801">
    <property type="component" value="Unassembled WGS sequence"/>
</dbReference>
<dbReference type="GO" id="GO:0005739">
    <property type="term" value="C:mitochondrion"/>
    <property type="evidence" value="ECO:0007669"/>
    <property type="project" value="UniProtKB-SubCell"/>
</dbReference>
<evidence type="ECO:0000256" key="2">
    <source>
        <dbReference type="ARBA" id="ARBA00004173"/>
    </source>
</evidence>
<comment type="subcellular location">
    <subcellularLocation>
        <location evidence="2">Mitochondrion</location>
    </subcellularLocation>
</comment>
<sequence>MMSLTSLKLQTGPLVSIRSYATKLTRYNKLNSNVSTTTIDDLKVYLSYLENLELPLRQSIVLSNTMTAFKLSENGLMNSINDSLKKLNIPSKPSSVDDTPTSSGRLSGLSADEIQLLNKIKFHLKADRDADLYNLLASTENIESILPSFQSHLSPFQISLIIKRLADNHEYLTKNVINEQQFFSRLVKDLFITDVTRYKARLYNETNKIFTVMESSFNLSTVDYETIVDFHIDNMSYYNAIQQIERFETKMQTSEGHNLRMTNSIWAYKIKILTKSFDKTWSIGRYALMKNRLQLLPKDYRYPHHSHSILEMLKKYQNSKLPPDIRVYDAVLLGLAKAKDTDLLDNFILHVWGVDPVTGEISGNKTKRGVSLGDPTFQTLQSIILGYSFNNNILKGFKVCNSLIEKYDLDLTHSQQYWTTVLECTGLVCINIYRDIQTRIWKNGGNEEDYKRDFNTQYALIDQIWRHALDSVDEPSRQMMRKRLKYSSLNSLIEGLPQFHKFVLNPEFNRRSDKAIFNQNLLFSYLNTCRQKLQQRRQFYKAEAVVEKFSIDNKMKNVLLQKLKKSQERYLKKVGTERERAKRTYLADDEDDGLGLW</sequence>
<dbReference type="OrthoDB" id="3996428at2759"/>
<reference evidence="9" key="1">
    <citation type="submission" date="2016-04" db="EMBL/GenBank/DDBJ databases">
        <title>Comparative genomics of biotechnologically important yeasts.</title>
        <authorList>
            <consortium name="DOE Joint Genome Institute"/>
            <person name="Riley R."/>
            <person name="Haridas S."/>
            <person name="Wolfe K.H."/>
            <person name="Lopes M.R."/>
            <person name="Hittinger C.T."/>
            <person name="Goker M."/>
            <person name="Salamov A."/>
            <person name="Wisecaver J."/>
            <person name="Long T.M."/>
            <person name="Aerts A.L."/>
            <person name="Barry K."/>
            <person name="Choi C."/>
            <person name="Clum A."/>
            <person name="Coughlan A.Y."/>
            <person name="Deshpande S."/>
            <person name="Douglass A.P."/>
            <person name="Hanson S.J."/>
            <person name="Klenk H.-P."/>
            <person name="Labutti K."/>
            <person name="Lapidus A."/>
            <person name="Lindquist E."/>
            <person name="Lipzen A."/>
            <person name="Meier-Kolthoff J.P."/>
            <person name="Ohm R.A."/>
            <person name="Otillar R.P."/>
            <person name="Pangilinan J."/>
            <person name="Peng Y."/>
            <person name="Rokas A."/>
            <person name="Rosa C.A."/>
            <person name="Scheuner C."/>
            <person name="Sibirny A.A."/>
            <person name="Slot J.C."/>
            <person name="Stielow J.B."/>
            <person name="Sun H."/>
            <person name="Kurtzman C.P."/>
            <person name="Blackwell M."/>
            <person name="Grigoriev I.V."/>
            <person name="Jeffries T.W."/>
        </authorList>
    </citation>
    <scope>NUCLEOTIDE SEQUENCE [LARGE SCALE GENOMIC DNA]</scope>
    <source>
        <strain evidence="9">NRRL YB-2248</strain>
    </source>
</reference>
<evidence type="ECO:0000256" key="5">
    <source>
        <dbReference type="ARBA" id="ARBA00019258"/>
    </source>
</evidence>
<evidence type="ECO:0000256" key="1">
    <source>
        <dbReference type="ARBA" id="ARBA00002412"/>
    </source>
</evidence>
<comment type="subunit">
    <text evidence="4">Binds to the 5'UTR of the OLI1 mRNA.</text>
</comment>
<dbReference type="AlphaFoldDB" id="A0A1E4SW77"/>